<evidence type="ECO:0000313" key="6">
    <source>
        <dbReference type="EMBL" id="ANP51795.1"/>
    </source>
</evidence>
<dbReference type="SUPFAM" id="SSF101908">
    <property type="entry name" value="Putative isomerase YbhE"/>
    <property type="match status" value="1"/>
</dbReference>
<feature type="domain" description="HTH cro/C1-type" evidence="5">
    <location>
        <begin position="8"/>
        <end position="63"/>
    </location>
</feature>
<dbReference type="SMART" id="SM00320">
    <property type="entry name" value="WD40"/>
    <property type="match status" value="5"/>
</dbReference>
<dbReference type="SMART" id="SM00530">
    <property type="entry name" value="HTH_XRE"/>
    <property type="match status" value="1"/>
</dbReference>
<evidence type="ECO:0000259" key="5">
    <source>
        <dbReference type="PROSITE" id="PS50943"/>
    </source>
</evidence>
<dbReference type="SUPFAM" id="SSF82171">
    <property type="entry name" value="DPP6 N-terminal domain-like"/>
    <property type="match status" value="1"/>
</dbReference>
<dbReference type="GO" id="GO:0005524">
    <property type="term" value="F:ATP binding"/>
    <property type="evidence" value="ECO:0007669"/>
    <property type="project" value="UniProtKB-KW"/>
</dbReference>
<dbReference type="InterPro" id="IPR001680">
    <property type="entry name" value="WD40_rpt"/>
</dbReference>
<dbReference type="SUPFAM" id="SSF52540">
    <property type="entry name" value="P-loop containing nucleoside triphosphate hydrolases"/>
    <property type="match status" value="1"/>
</dbReference>
<feature type="compositionally biased region" description="Pro residues" evidence="4">
    <location>
        <begin position="967"/>
        <end position="977"/>
    </location>
</feature>
<dbReference type="PROSITE" id="PS50082">
    <property type="entry name" value="WD_REPEATS_2"/>
    <property type="match status" value="2"/>
</dbReference>
<dbReference type="PROSITE" id="PS00678">
    <property type="entry name" value="WD_REPEATS_1"/>
    <property type="match status" value="1"/>
</dbReference>
<keyword evidence="7" id="KW-0547">Nucleotide-binding</keyword>
<keyword evidence="7" id="KW-0067">ATP-binding</keyword>
<evidence type="ECO:0000313" key="7">
    <source>
        <dbReference type="EMBL" id="MBP2055841.1"/>
    </source>
</evidence>
<dbReference type="Proteomes" id="UP001519309">
    <property type="component" value="Unassembled WGS sequence"/>
</dbReference>
<dbReference type="PROSITE" id="PS50294">
    <property type="entry name" value="WD_REPEATS_REGION"/>
    <property type="match status" value="1"/>
</dbReference>
<dbReference type="InterPro" id="IPR019775">
    <property type="entry name" value="WD40_repeat_CS"/>
</dbReference>
<gene>
    <name evidence="6" type="ORF">AVL59_21345</name>
    <name evidence="7" type="ORF">J2Z21_008857</name>
</gene>
<dbReference type="InterPro" id="IPR001387">
    <property type="entry name" value="Cro/C1-type_HTH"/>
</dbReference>
<dbReference type="Gene3D" id="2.130.10.10">
    <property type="entry name" value="YVTN repeat-like/Quinoprotein amine dehydrogenase"/>
    <property type="match status" value="3"/>
</dbReference>
<evidence type="ECO:0000313" key="8">
    <source>
        <dbReference type="Proteomes" id="UP000092659"/>
    </source>
</evidence>
<dbReference type="InterPro" id="IPR010982">
    <property type="entry name" value="Lambda_DNA-bd_dom_sf"/>
</dbReference>
<evidence type="ECO:0000256" key="4">
    <source>
        <dbReference type="SAM" id="MobiDB-lite"/>
    </source>
</evidence>
<dbReference type="Proteomes" id="UP000092659">
    <property type="component" value="Chromosome"/>
</dbReference>
<organism evidence="6 8">
    <name type="scientific">Streptomyces griseochromogenes</name>
    <dbReference type="NCBI Taxonomy" id="68214"/>
    <lineage>
        <taxon>Bacteria</taxon>
        <taxon>Bacillati</taxon>
        <taxon>Actinomycetota</taxon>
        <taxon>Actinomycetes</taxon>
        <taxon>Kitasatosporales</taxon>
        <taxon>Streptomycetaceae</taxon>
        <taxon>Streptomyces</taxon>
    </lineage>
</organism>
<evidence type="ECO:0000313" key="9">
    <source>
        <dbReference type="Proteomes" id="UP001519309"/>
    </source>
</evidence>
<dbReference type="Gene3D" id="1.10.260.40">
    <property type="entry name" value="lambda repressor-like DNA-binding domains"/>
    <property type="match status" value="1"/>
</dbReference>
<dbReference type="PANTHER" id="PTHR19879:SF9">
    <property type="entry name" value="TRANSCRIPTION INITIATION FACTOR TFIID SUBUNIT 5"/>
    <property type="match status" value="1"/>
</dbReference>
<dbReference type="Pfam" id="PF01381">
    <property type="entry name" value="HTH_3"/>
    <property type="match status" value="1"/>
</dbReference>
<dbReference type="AlphaFoldDB" id="A0A1B1AZ14"/>
<dbReference type="KEGG" id="sgs:AVL59_21345"/>
<dbReference type="RefSeq" id="WP_067306863.1">
    <property type="nucleotide sequence ID" value="NZ_CP016279.1"/>
</dbReference>
<feature type="region of interest" description="Disordered" evidence="4">
    <location>
        <begin position="958"/>
        <end position="977"/>
    </location>
</feature>
<accession>A0A1B1AZ14</accession>
<dbReference type="PROSITE" id="PS50943">
    <property type="entry name" value="HTH_CROC1"/>
    <property type="match status" value="1"/>
</dbReference>
<reference evidence="7 9" key="2">
    <citation type="submission" date="2021-03" db="EMBL/GenBank/DDBJ databases">
        <title>Genomic Encyclopedia of Type Strains, Phase IV (KMG-IV): sequencing the most valuable type-strain genomes for metagenomic binning, comparative biology and taxonomic classification.</title>
        <authorList>
            <person name="Goeker M."/>
        </authorList>
    </citation>
    <scope>NUCLEOTIDE SEQUENCE [LARGE SCALE GENOMIC DNA]</scope>
    <source>
        <strain evidence="7 9">DSM 40499</strain>
    </source>
</reference>
<dbReference type="Pfam" id="PF20703">
    <property type="entry name" value="nSTAND1"/>
    <property type="match status" value="1"/>
</dbReference>
<dbReference type="STRING" id="68214.AVL59_21345"/>
<keyword evidence="9" id="KW-1185">Reference proteome</keyword>
<dbReference type="InterPro" id="IPR015943">
    <property type="entry name" value="WD40/YVTN_repeat-like_dom_sf"/>
</dbReference>
<dbReference type="EMBL" id="CP016279">
    <property type="protein sequence ID" value="ANP51795.1"/>
    <property type="molecule type" value="Genomic_DNA"/>
</dbReference>
<keyword evidence="2" id="KW-0677">Repeat</keyword>
<evidence type="ECO:0000256" key="2">
    <source>
        <dbReference type="ARBA" id="ARBA00022737"/>
    </source>
</evidence>
<name>A0A1B1AZ14_9ACTN</name>
<dbReference type="PANTHER" id="PTHR19879">
    <property type="entry name" value="TRANSCRIPTION INITIATION FACTOR TFIID"/>
    <property type="match status" value="1"/>
</dbReference>
<feature type="repeat" description="WD" evidence="3">
    <location>
        <begin position="1123"/>
        <end position="1147"/>
    </location>
</feature>
<keyword evidence="1 3" id="KW-0853">WD repeat</keyword>
<dbReference type="GO" id="GO:0003677">
    <property type="term" value="F:DNA binding"/>
    <property type="evidence" value="ECO:0007669"/>
    <property type="project" value="InterPro"/>
</dbReference>
<feature type="repeat" description="WD" evidence="3">
    <location>
        <begin position="1163"/>
        <end position="1204"/>
    </location>
</feature>
<evidence type="ECO:0000256" key="3">
    <source>
        <dbReference type="PROSITE-ProRule" id="PRU00221"/>
    </source>
</evidence>
<dbReference type="SUPFAM" id="SSF47413">
    <property type="entry name" value="lambda repressor-like DNA-binding domains"/>
    <property type="match status" value="1"/>
</dbReference>
<dbReference type="Pfam" id="PF00400">
    <property type="entry name" value="WD40"/>
    <property type="match status" value="2"/>
</dbReference>
<dbReference type="CDD" id="cd00093">
    <property type="entry name" value="HTH_XRE"/>
    <property type="match status" value="1"/>
</dbReference>
<reference evidence="6 8" key="1">
    <citation type="submission" date="2016-06" db="EMBL/GenBank/DDBJ databases">
        <title>Complete genome sequence of Streptomyces griseochromogenes ATCC 14511, the Blasticidin S producer.</title>
        <authorList>
            <person name="Wu L."/>
        </authorList>
    </citation>
    <scope>NUCLEOTIDE SEQUENCE [LARGE SCALE GENOMIC DNA]</scope>
    <source>
        <strain evidence="6 8">ATCC 14511</strain>
    </source>
</reference>
<dbReference type="InterPro" id="IPR049052">
    <property type="entry name" value="nSTAND1"/>
</dbReference>
<sequence>MQRFACELRKLRAEAGGITYRVLADRAGYSITTLSQAAAGEQLPTLPVVLAYARACGGDPLEWAARWTEAVEEVAAASDPATDDTGTESPYKGLARFETGDHGRFFGRDKLTADLLELLRHRRFVAVFGPSGSGKSSLLRAGLVPSLQHTREPGLRPAAIRILTPGERPARTHAHVFDPSDTESGAGDAGADTFVIVDQFEEIFTLCQDPTERARFLSLLLAACRPENRLRVLIVVRADFYGRCAEDRDLTDALRDAHLLVGPMSREELREAIVKPATMAGLTVERTLTTRLIEEVVDAPGGLPLLSHVLLETWRRRRGKTLTVTGFEAAGGLAGAIAKTADDVHSHFTQDQARTARRLLLRLVTPGDGTPDTRRPTRHTELYDIGGEETDQVLDALTRARLLTLDDGTVDLAHETLLTAWPRLRGWIQQDRERLRLHRKLTEAARAWEELGRDSGALYRGTRLTAAEKRFDAHRADLTELEHTFLTTSIAARRQEEDAATRTTRRLHRLRAGLSALAVLALLAGVIAWRQSESEDQERLRTEARRVAALAESLRATDPVTAVRLSIAAWNLVDLPETRSALMSAAVQKEQDAFTDPATEPEAVRYLSRDGRTLISVTARRVTTWDIGAHRRSASFPGLGTHLAHVGVLSPDTRALTLLGEDGAVQMWDVRAGRVAGGSLPADDGGEISPSGRILVLYRTAGPRATVQLRDMKTRQVLLERHMEDRLPDIGSDKLYDVSDFFEQQLFKQRRMTSYPLPDAQVSADDRLMALCLPGARLEVWNIARGRKLPTPWAPVTTARNCADEDFQFAADSRRLVLRSPAGIRTWDIASGRELPRIRHDGLKGLAFSPDGRFIAATDADEILLWRTDAPAAPVFRYSLSDEVVSELRLDMGERRIRYFADRSQTVVRSLSLDGVVDSRWQNRPGVSAAFSPDAGALAFARRDTGTGGADIQLRETHGGRSAVDLPPAPCPSPADAPRPPVPCPVHMAFRQDGRVLAYDISHPTTSVPPEKVHLWDVGARRITGSLTVTRYDSTIPGAQGPAVNGIVFHPDGRTLLVSRIPKDEFIEYWNIRRGKKTREIAAGGETLSVKPGGGILATNHGQFLDLRNGRLTRRTLTTGTTTTVAYSPDARYLAAGDESGGVTVWDGDAHLPLAVLPPPPTRESQPRYVSALAFSPDGRTLAAAGMDGTLRLWDVYSSRQLGSALPTTGTAVLAVAFGSDNRTLYTSSAHVPLQLYDIAPEHTAAQACKRAGTGLTRTQWHTYIHGAPYRQTC</sequence>
<proteinExistence type="predicted"/>
<protein>
    <submittedName>
        <fullName evidence="7">WD40 repeat protein/transcriptional regulator with XRE-family HTH domain/energy-coupling factor transporter ATP-binding protein EcfA2</fullName>
    </submittedName>
</protein>
<dbReference type="EMBL" id="JAGGLP010000034">
    <property type="protein sequence ID" value="MBP2055841.1"/>
    <property type="molecule type" value="Genomic_DNA"/>
</dbReference>
<evidence type="ECO:0000256" key="1">
    <source>
        <dbReference type="ARBA" id="ARBA00022574"/>
    </source>
</evidence>
<dbReference type="InterPro" id="IPR027417">
    <property type="entry name" value="P-loop_NTPase"/>
</dbReference>
<dbReference type="Gene3D" id="3.40.50.300">
    <property type="entry name" value="P-loop containing nucleotide triphosphate hydrolases"/>
    <property type="match status" value="1"/>
</dbReference>